<protein>
    <recommendedName>
        <fullName evidence="3">F-box domain-containing protein</fullName>
    </recommendedName>
</protein>
<dbReference type="OrthoDB" id="5345494at2759"/>
<organism evidence="1 2">
    <name type="scientific">Hyaloscypha hepaticicola</name>
    <dbReference type="NCBI Taxonomy" id="2082293"/>
    <lineage>
        <taxon>Eukaryota</taxon>
        <taxon>Fungi</taxon>
        <taxon>Dikarya</taxon>
        <taxon>Ascomycota</taxon>
        <taxon>Pezizomycotina</taxon>
        <taxon>Leotiomycetes</taxon>
        <taxon>Helotiales</taxon>
        <taxon>Hyaloscyphaceae</taxon>
        <taxon>Hyaloscypha</taxon>
    </lineage>
</organism>
<dbReference type="EMBL" id="KZ613476">
    <property type="protein sequence ID" value="PMD22753.1"/>
    <property type="molecule type" value="Genomic_DNA"/>
</dbReference>
<reference evidence="1 2" key="1">
    <citation type="submission" date="2016-05" db="EMBL/GenBank/DDBJ databases">
        <title>A degradative enzymes factory behind the ericoid mycorrhizal symbiosis.</title>
        <authorList>
            <consortium name="DOE Joint Genome Institute"/>
            <person name="Martino E."/>
            <person name="Morin E."/>
            <person name="Grelet G."/>
            <person name="Kuo A."/>
            <person name="Kohler A."/>
            <person name="Daghino S."/>
            <person name="Barry K."/>
            <person name="Choi C."/>
            <person name="Cichocki N."/>
            <person name="Clum A."/>
            <person name="Copeland A."/>
            <person name="Hainaut M."/>
            <person name="Haridas S."/>
            <person name="Labutti K."/>
            <person name="Lindquist E."/>
            <person name="Lipzen A."/>
            <person name="Khouja H.-R."/>
            <person name="Murat C."/>
            <person name="Ohm R."/>
            <person name="Olson A."/>
            <person name="Spatafora J."/>
            <person name="Veneault-Fourrey C."/>
            <person name="Henrissat B."/>
            <person name="Grigoriev I."/>
            <person name="Martin F."/>
            <person name="Perotto S."/>
        </authorList>
    </citation>
    <scope>NUCLEOTIDE SEQUENCE [LARGE SCALE GENOMIC DNA]</scope>
    <source>
        <strain evidence="1 2">UAMH 7357</strain>
    </source>
</reference>
<dbReference type="Proteomes" id="UP000235672">
    <property type="component" value="Unassembled WGS sequence"/>
</dbReference>
<name>A0A2J6Q919_9HELO</name>
<evidence type="ECO:0000313" key="2">
    <source>
        <dbReference type="Proteomes" id="UP000235672"/>
    </source>
</evidence>
<sequence length="445" mass="48947">MGDNPGTLTHAADLPTTLLRLLSNSLVLGQTVPYLPVSSLLALGATSKSFKDLIHRTPNVFRHLDLSNVKSAQFEIANIDNGGNSWRNVQLDENVTEDDFYGGPLLHIFNTLRRRRILQDVQTLILDGLSVTSELISDIISQDHFNVRILSIREVQNLNPRKLQQALKYAIRPSRPAGTPKLKGLYFFNPKDATLTPNLHYNPNGIPGYGGMMHSEGAQIGAEWNQRSGDTLAQEMVHGGDRWYSSTGRVLAKAPSADWDSTILACQGIISFDAVLCRGPRHTPSLPSSQTSGPWYQKANYHLAPKIATHSIGGCFGCSRAPEGISKFRSSPLENFPLLAPPPLHASTTKAAKTPFMASGYKLLLRCLDCLRNRFCESCHKWWCEDCYEIPEQGHGAGSSNQWETADSAFGRHPEKNVKVHMGLCVEHCLVAEMMSGAGSNGMWG</sequence>
<evidence type="ECO:0008006" key="3">
    <source>
        <dbReference type="Google" id="ProtNLM"/>
    </source>
</evidence>
<keyword evidence="2" id="KW-1185">Reference proteome</keyword>
<dbReference type="STRING" id="1745343.A0A2J6Q919"/>
<accession>A0A2J6Q919</accession>
<proteinExistence type="predicted"/>
<gene>
    <name evidence="1" type="ORF">NA56DRAFT_569617</name>
</gene>
<dbReference type="AlphaFoldDB" id="A0A2J6Q919"/>
<evidence type="ECO:0000313" key="1">
    <source>
        <dbReference type="EMBL" id="PMD22753.1"/>
    </source>
</evidence>